<reference evidence="2 3" key="1">
    <citation type="submission" date="2016-06" db="EMBL/GenBank/DDBJ databases">
        <authorList>
            <person name="Kjaerup R.B."/>
            <person name="Dalgaard T.S."/>
            <person name="Juul-Madsen H.R."/>
        </authorList>
    </citation>
    <scope>NUCLEOTIDE SEQUENCE [LARGE SCALE GENOMIC DNA]</scope>
    <source>
        <strain evidence="2 3">CECT 8886</strain>
    </source>
</reference>
<dbReference type="Proteomes" id="UP000092544">
    <property type="component" value="Unassembled WGS sequence"/>
</dbReference>
<dbReference type="EC" id="2.7.1.48" evidence="2"/>
<dbReference type="SUPFAM" id="SSF52540">
    <property type="entry name" value="P-loop containing nucleoside triphosphate hydrolases"/>
    <property type="match status" value="1"/>
</dbReference>
<accession>A0A1A8TQB8</accession>
<gene>
    <name evidence="2" type="primary">udk_2</name>
    <name evidence="2" type="ORF">MSP8886_03734</name>
</gene>
<dbReference type="GO" id="GO:0005524">
    <property type="term" value="F:ATP binding"/>
    <property type="evidence" value="ECO:0007669"/>
    <property type="project" value="InterPro"/>
</dbReference>
<keyword evidence="2" id="KW-0418">Kinase</keyword>
<evidence type="ECO:0000313" key="2">
    <source>
        <dbReference type="EMBL" id="SBS36516.1"/>
    </source>
</evidence>
<evidence type="ECO:0000259" key="1">
    <source>
        <dbReference type="Pfam" id="PF00485"/>
    </source>
</evidence>
<dbReference type="Gene3D" id="3.40.50.300">
    <property type="entry name" value="P-loop containing nucleotide triphosphate hydrolases"/>
    <property type="match status" value="1"/>
</dbReference>
<name>A0A1A8TQB8_9GAMM</name>
<dbReference type="RefSeq" id="WP_067019351.1">
    <property type="nucleotide sequence ID" value="NZ_FLOB01000013.1"/>
</dbReference>
<dbReference type="PANTHER" id="PTHR10285">
    <property type="entry name" value="URIDINE KINASE"/>
    <property type="match status" value="1"/>
</dbReference>
<dbReference type="EMBL" id="FLOB01000013">
    <property type="protein sequence ID" value="SBS36516.1"/>
    <property type="molecule type" value="Genomic_DNA"/>
</dbReference>
<keyword evidence="2" id="KW-0808">Transferase</keyword>
<sequence length="326" mass="37470">MMKHPRGFYDWKHDMPESLAGRLRFEVTQTLRSVYADEALVNEIDTLYLPFANWLSGKVSLKQGPLVVGLGGPQGCGKTTFCRVISRILNKGFGLNSVVVSLDDLYSTHKDRLKYANSTHSLFSTRGVPGTHDMSLAQSVFARLKSLKQGEVMRVPAFDKSLDDRKPVNLWSEVQGPIDVVLFEGWCVGAFSLGETIDKPINRLEQDKDPEGTWRRAVDEHLHGDYKALFDLIDIQMWMQSPSYDVVYEWRNKQERMLEDHLYDIHGGVLDTLDIKIMSPEALKGFMQYYERLTRYLLAVMPERSDVLFSLDQHQKVKQLRFPIEH</sequence>
<proteinExistence type="predicted"/>
<evidence type="ECO:0000313" key="3">
    <source>
        <dbReference type="Proteomes" id="UP000092544"/>
    </source>
</evidence>
<protein>
    <submittedName>
        <fullName evidence="2">Uridine kinase</fullName>
        <ecNumber evidence="2">2.7.1.48</ecNumber>
    </submittedName>
</protein>
<dbReference type="GO" id="GO:0004849">
    <property type="term" value="F:uridine kinase activity"/>
    <property type="evidence" value="ECO:0007669"/>
    <property type="project" value="UniProtKB-EC"/>
</dbReference>
<dbReference type="Pfam" id="PF00485">
    <property type="entry name" value="PRK"/>
    <property type="match status" value="1"/>
</dbReference>
<keyword evidence="3" id="KW-1185">Reference proteome</keyword>
<dbReference type="OrthoDB" id="455474at2"/>
<organism evidence="2 3">
    <name type="scientific">Marinomonas spartinae</name>
    <dbReference type="NCBI Taxonomy" id="1792290"/>
    <lineage>
        <taxon>Bacteria</taxon>
        <taxon>Pseudomonadati</taxon>
        <taxon>Pseudomonadota</taxon>
        <taxon>Gammaproteobacteria</taxon>
        <taxon>Oceanospirillales</taxon>
        <taxon>Oceanospirillaceae</taxon>
        <taxon>Marinomonas</taxon>
    </lineage>
</organism>
<dbReference type="AlphaFoldDB" id="A0A1A8TQB8"/>
<dbReference type="InterPro" id="IPR027417">
    <property type="entry name" value="P-loop_NTPase"/>
</dbReference>
<dbReference type="InterPro" id="IPR006083">
    <property type="entry name" value="PRK/URK"/>
</dbReference>
<dbReference type="STRING" id="1792290.MSP8886_03734"/>
<feature type="domain" description="Phosphoribulokinase/uridine kinase" evidence="1">
    <location>
        <begin position="67"/>
        <end position="185"/>
    </location>
</feature>